<feature type="region of interest" description="Disordered" evidence="1">
    <location>
        <begin position="1"/>
        <end position="31"/>
    </location>
</feature>
<organism evidence="2 3">
    <name type="scientific">Acrasis kona</name>
    <dbReference type="NCBI Taxonomy" id="1008807"/>
    <lineage>
        <taxon>Eukaryota</taxon>
        <taxon>Discoba</taxon>
        <taxon>Heterolobosea</taxon>
        <taxon>Tetramitia</taxon>
        <taxon>Eutetramitia</taxon>
        <taxon>Acrasidae</taxon>
        <taxon>Acrasis</taxon>
    </lineage>
</organism>
<dbReference type="AlphaFoldDB" id="A0AAW2YUQ8"/>
<proteinExistence type="predicted"/>
<dbReference type="EMBL" id="JAOPGA020000612">
    <property type="protein sequence ID" value="KAL0479947.1"/>
    <property type="molecule type" value="Genomic_DNA"/>
</dbReference>
<name>A0AAW2YUQ8_9EUKA</name>
<comment type="caution">
    <text evidence="2">The sequence shown here is derived from an EMBL/GenBank/DDBJ whole genome shotgun (WGS) entry which is preliminary data.</text>
</comment>
<dbReference type="Proteomes" id="UP001431209">
    <property type="component" value="Unassembled WGS sequence"/>
</dbReference>
<reference evidence="2 3" key="1">
    <citation type="submission" date="2024-03" db="EMBL/GenBank/DDBJ databases">
        <title>The Acrasis kona genome and developmental transcriptomes reveal deep origins of eukaryotic multicellular pathways.</title>
        <authorList>
            <person name="Sheikh S."/>
            <person name="Fu C.-J."/>
            <person name="Brown M.W."/>
            <person name="Baldauf S.L."/>
        </authorList>
    </citation>
    <scope>NUCLEOTIDE SEQUENCE [LARGE SCALE GENOMIC DNA]</scope>
    <source>
        <strain evidence="2 3">ATCC MYA-3509</strain>
    </source>
</reference>
<gene>
    <name evidence="2" type="ORF">AKO1_007492</name>
</gene>
<protein>
    <submittedName>
        <fullName evidence="2">TyrS</fullName>
    </submittedName>
</protein>
<sequence length="103" mass="11851">MSSEQELKEQLASIPNHDTKHKKTEEYKNASREELVEKFAEVKGGLSNFEQQKVNNKEGSPLIEHDKIQDEEFTLGEPSKDEMEKINNIVAQIDEEVKEEVAH</sequence>
<evidence type="ECO:0000313" key="3">
    <source>
        <dbReference type="Proteomes" id="UP001431209"/>
    </source>
</evidence>
<evidence type="ECO:0000256" key="1">
    <source>
        <dbReference type="SAM" id="MobiDB-lite"/>
    </source>
</evidence>
<accession>A0AAW2YUQ8</accession>
<evidence type="ECO:0000313" key="2">
    <source>
        <dbReference type="EMBL" id="KAL0479947.1"/>
    </source>
</evidence>
<keyword evidence="3" id="KW-1185">Reference proteome</keyword>